<dbReference type="EMBL" id="JAFBDZ010000002">
    <property type="protein sequence ID" value="MBM7585294.1"/>
    <property type="molecule type" value="Genomic_DNA"/>
</dbReference>
<dbReference type="RefSeq" id="WP_205170910.1">
    <property type="nucleotide sequence ID" value="NZ_JAFBDZ010000002.1"/>
</dbReference>
<dbReference type="SMART" id="SM00530">
    <property type="entry name" value="HTH_XRE"/>
    <property type="match status" value="1"/>
</dbReference>
<dbReference type="PANTHER" id="PTHR46797:SF1">
    <property type="entry name" value="METHYLPHOSPHONATE SYNTHASE"/>
    <property type="match status" value="1"/>
</dbReference>
<keyword evidence="5" id="KW-1185">Reference proteome</keyword>
<feature type="domain" description="Sin" evidence="3">
    <location>
        <begin position="64"/>
        <end position="102"/>
    </location>
</feature>
<dbReference type="SUPFAM" id="SSF47406">
    <property type="entry name" value="SinR repressor dimerisation domain-like"/>
    <property type="match status" value="1"/>
</dbReference>
<evidence type="ECO:0000313" key="5">
    <source>
        <dbReference type="Proteomes" id="UP001646157"/>
    </source>
</evidence>
<evidence type="ECO:0000313" key="4">
    <source>
        <dbReference type="EMBL" id="MBM7585294.1"/>
    </source>
</evidence>
<comment type="caution">
    <text evidence="4">The sequence shown here is derived from an EMBL/GenBank/DDBJ whole genome shotgun (WGS) entry which is preliminary data.</text>
</comment>
<reference evidence="4 5" key="1">
    <citation type="submission" date="2021-01" db="EMBL/GenBank/DDBJ databases">
        <title>Genomic Encyclopedia of Type Strains, Phase IV (KMG-IV): sequencing the most valuable type-strain genomes for metagenomic binning, comparative biology and taxonomic classification.</title>
        <authorList>
            <person name="Goeker M."/>
        </authorList>
    </citation>
    <scope>NUCLEOTIDE SEQUENCE [LARGE SCALE GENOMIC DNA]</scope>
    <source>
        <strain evidence="4 5">DSM 24834</strain>
    </source>
</reference>
<dbReference type="SUPFAM" id="SSF47413">
    <property type="entry name" value="lambda repressor-like DNA-binding domains"/>
    <property type="match status" value="1"/>
</dbReference>
<dbReference type="Proteomes" id="UP001646157">
    <property type="component" value="Unassembled WGS sequence"/>
</dbReference>
<organism evidence="4 5">
    <name type="scientific">Rossellomorea pakistanensis</name>
    <dbReference type="NCBI Taxonomy" id="992288"/>
    <lineage>
        <taxon>Bacteria</taxon>
        <taxon>Bacillati</taxon>
        <taxon>Bacillota</taxon>
        <taxon>Bacilli</taxon>
        <taxon>Bacillales</taxon>
        <taxon>Bacillaceae</taxon>
        <taxon>Rossellomorea</taxon>
    </lineage>
</organism>
<dbReference type="PROSITE" id="PS50943">
    <property type="entry name" value="HTH_CROC1"/>
    <property type="match status" value="1"/>
</dbReference>
<dbReference type="Pfam" id="PF08671">
    <property type="entry name" value="SinI"/>
    <property type="match status" value="1"/>
</dbReference>
<dbReference type="CDD" id="cd00093">
    <property type="entry name" value="HTH_XRE"/>
    <property type="match status" value="1"/>
</dbReference>
<sequence length="112" mass="13026">MCQELGKRIKKLREDSGLSITKLAEMAGISKGFLSNIESLKTNPSIQAVEKISRALQVPIENIINMKAISQELDKEWIELMMKAKRIGIQKEEIREFFHYELWKQSNKNDLY</sequence>
<dbReference type="Gene3D" id="1.10.260.40">
    <property type="entry name" value="lambda repressor-like DNA-binding domains"/>
    <property type="match status" value="1"/>
</dbReference>
<gene>
    <name evidence="4" type="ORF">JOC86_001836</name>
</gene>
<dbReference type="PROSITE" id="PS51500">
    <property type="entry name" value="SIN"/>
    <property type="match status" value="1"/>
</dbReference>
<protein>
    <submittedName>
        <fullName evidence="4">XRE family transcriptional regulator of biofilm formation</fullName>
    </submittedName>
</protein>
<dbReference type="InterPro" id="IPR050807">
    <property type="entry name" value="TransReg_Diox_bact_type"/>
</dbReference>
<evidence type="ECO:0000259" key="2">
    <source>
        <dbReference type="PROSITE" id="PS50943"/>
    </source>
</evidence>
<dbReference type="InterPro" id="IPR010982">
    <property type="entry name" value="Lambda_DNA-bd_dom_sf"/>
</dbReference>
<dbReference type="PANTHER" id="PTHR46797">
    <property type="entry name" value="HTH-TYPE TRANSCRIPTIONAL REGULATOR"/>
    <property type="match status" value="1"/>
</dbReference>
<dbReference type="InterPro" id="IPR036281">
    <property type="entry name" value="SinR/SinI_dimer_dom_sf"/>
</dbReference>
<keyword evidence="1" id="KW-0238">DNA-binding</keyword>
<dbReference type="Pfam" id="PF01381">
    <property type="entry name" value="HTH_3"/>
    <property type="match status" value="1"/>
</dbReference>
<feature type="domain" description="HTH cro/C1-type" evidence="2">
    <location>
        <begin position="9"/>
        <end position="63"/>
    </location>
</feature>
<accession>A0ABS2NBV2</accession>
<evidence type="ECO:0000259" key="3">
    <source>
        <dbReference type="PROSITE" id="PS51500"/>
    </source>
</evidence>
<dbReference type="InterPro" id="IPR010981">
    <property type="entry name" value="SinR/SinI_dimer_dom"/>
</dbReference>
<dbReference type="InterPro" id="IPR001387">
    <property type="entry name" value="Cro/C1-type_HTH"/>
</dbReference>
<evidence type="ECO:0000256" key="1">
    <source>
        <dbReference type="ARBA" id="ARBA00023125"/>
    </source>
</evidence>
<proteinExistence type="predicted"/>
<name>A0ABS2NBV2_9BACI</name>